<name>A0AAD5VD11_9APHY</name>
<accession>A0AAD5VD11</accession>
<sequence>MSYVGPPFPTPCSFTLQVLTSLSPNQPYVQDGFLIRNTSDHNISAFVSAYNGGSDDWYSLSSSYKGDSWARNGWEVVAFKNENDTKRVGFYLNTKDKTTYIIFHSFDNVEIHTSD</sequence>
<dbReference type="Proteomes" id="UP001212997">
    <property type="component" value="Unassembled WGS sequence"/>
</dbReference>
<protein>
    <submittedName>
        <fullName evidence="1">Uncharacterized protein</fullName>
    </submittedName>
</protein>
<evidence type="ECO:0000313" key="1">
    <source>
        <dbReference type="EMBL" id="KAJ3490798.1"/>
    </source>
</evidence>
<dbReference type="EMBL" id="JANAWD010000022">
    <property type="protein sequence ID" value="KAJ3490798.1"/>
    <property type="molecule type" value="Genomic_DNA"/>
</dbReference>
<keyword evidence="2" id="KW-1185">Reference proteome</keyword>
<gene>
    <name evidence="1" type="ORF">NLI96_g1167</name>
</gene>
<evidence type="ECO:0000313" key="2">
    <source>
        <dbReference type="Proteomes" id="UP001212997"/>
    </source>
</evidence>
<proteinExistence type="predicted"/>
<comment type="caution">
    <text evidence="1">The sequence shown here is derived from an EMBL/GenBank/DDBJ whole genome shotgun (WGS) entry which is preliminary data.</text>
</comment>
<dbReference type="AlphaFoldDB" id="A0AAD5VD11"/>
<reference evidence="1" key="1">
    <citation type="submission" date="2022-07" db="EMBL/GenBank/DDBJ databases">
        <title>Genome Sequence of Physisporinus lineatus.</title>
        <authorList>
            <person name="Buettner E."/>
        </authorList>
    </citation>
    <scope>NUCLEOTIDE SEQUENCE</scope>
    <source>
        <strain evidence="1">VT162</strain>
    </source>
</reference>
<organism evidence="1 2">
    <name type="scientific">Meripilus lineatus</name>
    <dbReference type="NCBI Taxonomy" id="2056292"/>
    <lineage>
        <taxon>Eukaryota</taxon>
        <taxon>Fungi</taxon>
        <taxon>Dikarya</taxon>
        <taxon>Basidiomycota</taxon>
        <taxon>Agaricomycotina</taxon>
        <taxon>Agaricomycetes</taxon>
        <taxon>Polyporales</taxon>
        <taxon>Meripilaceae</taxon>
        <taxon>Meripilus</taxon>
    </lineage>
</organism>